<dbReference type="EMBL" id="NWVC01000012">
    <property type="protein sequence ID" value="PCG13147.1"/>
    <property type="molecule type" value="Genomic_DNA"/>
</dbReference>
<accession>A0A2A4I2D5</accession>
<reference evidence="2 3" key="1">
    <citation type="submission" date="2017-09" db="EMBL/GenBank/DDBJ databases">
        <title>Sphingomonas adhaesiva DSM 7418, whole genome shotgun sequence.</title>
        <authorList>
            <person name="Feng G."/>
            <person name="Zhu H."/>
        </authorList>
    </citation>
    <scope>NUCLEOTIDE SEQUENCE [LARGE SCALE GENOMIC DNA]</scope>
    <source>
        <strain evidence="2 3">DSM 7418</strain>
    </source>
</reference>
<protein>
    <submittedName>
        <fullName evidence="2">Uncharacterized protein</fullName>
    </submittedName>
</protein>
<evidence type="ECO:0000313" key="2">
    <source>
        <dbReference type="EMBL" id="PCG13147.1"/>
    </source>
</evidence>
<gene>
    <name evidence="2" type="ORF">COA07_16265</name>
</gene>
<comment type="caution">
    <text evidence="2">The sequence shown here is derived from an EMBL/GenBank/DDBJ whole genome shotgun (WGS) entry which is preliminary data.</text>
</comment>
<name>A0A2A4I2D5_9SPHN</name>
<dbReference type="Proteomes" id="UP000218323">
    <property type="component" value="Unassembled WGS sequence"/>
</dbReference>
<evidence type="ECO:0000313" key="3">
    <source>
        <dbReference type="Proteomes" id="UP000218323"/>
    </source>
</evidence>
<organism evidence="2 3">
    <name type="scientific">Sphingomonas adhaesiva</name>
    <dbReference type="NCBI Taxonomy" id="28212"/>
    <lineage>
        <taxon>Bacteria</taxon>
        <taxon>Pseudomonadati</taxon>
        <taxon>Pseudomonadota</taxon>
        <taxon>Alphaproteobacteria</taxon>
        <taxon>Sphingomonadales</taxon>
        <taxon>Sphingomonadaceae</taxon>
        <taxon>Sphingomonas</taxon>
    </lineage>
</organism>
<feature type="compositionally biased region" description="Basic and acidic residues" evidence="1">
    <location>
        <begin position="93"/>
        <end position="104"/>
    </location>
</feature>
<dbReference type="AlphaFoldDB" id="A0A2A4I2D5"/>
<sequence>MSFVEHFSAFESFSMTHEYGDPFNEQAIAAAVARTLALRNEAPGQSLEVHVEQAVHECICSCAIDIEDSIEHRRSGIHETLVREVSGQVERQLARAEANERNQEVDEASEESFPASDPPGWIWERPSH</sequence>
<keyword evidence="3" id="KW-1185">Reference proteome</keyword>
<feature type="region of interest" description="Disordered" evidence="1">
    <location>
        <begin position="93"/>
        <end position="128"/>
    </location>
</feature>
<proteinExistence type="predicted"/>
<evidence type="ECO:0000256" key="1">
    <source>
        <dbReference type="SAM" id="MobiDB-lite"/>
    </source>
</evidence>